<accession>A0ACC2N6Z5</accession>
<sequence>MTMGEETPATSLVFSVMLRPILAKLERQNVEAAHTLRSGLLVADLNCPGIAHDSVMGLMRRVDPNLDMNESMLRFQGVASDWDVMEFHSTHEITDRKTFLETIKEIASAIKKLLDAVNEVTGFIPGLAGRQALDQRKREFVKYSKRFSNTLKEYFKEGQANAVFIINGTMSGNNSSVKRGNVCVPVMIAHLNRYADELEVWGMPAGLVSFVAILTKVDAASTRIHYEFRDETGTIKGIKWINSEDAVGYACPVQINSYARVYGQARKQNDEAHVLVMNIQPLEHLMELLAHLMEVTVMCLEGNKAASNVNQHDTSLMHHQNDNIVENKANSHIPSGLNRDQGQVYSIIFEKSETEEYGIDRNEIKSKVSQSLISKVDDILDFLSAEGHVYTTITDDHFKVIS</sequence>
<name>A0ACC2N6Z5_9HYME</name>
<dbReference type="Proteomes" id="UP001239111">
    <property type="component" value="Chromosome 4"/>
</dbReference>
<protein>
    <submittedName>
        <fullName evidence="1">Uncharacterized protein</fullName>
    </submittedName>
</protein>
<comment type="caution">
    <text evidence="1">The sequence shown here is derived from an EMBL/GenBank/DDBJ whole genome shotgun (WGS) entry which is preliminary data.</text>
</comment>
<proteinExistence type="predicted"/>
<keyword evidence="2" id="KW-1185">Reference proteome</keyword>
<evidence type="ECO:0000313" key="2">
    <source>
        <dbReference type="Proteomes" id="UP001239111"/>
    </source>
</evidence>
<reference evidence="1" key="1">
    <citation type="submission" date="2023-04" db="EMBL/GenBank/DDBJ databases">
        <title>A chromosome-level genome assembly of the parasitoid wasp Eretmocerus hayati.</title>
        <authorList>
            <person name="Zhong Y."/>
            <person name="Liu S."/>
            <person name="Liu Y."/>
        </authorList>
    </citation>
    <scope>NUCLEOTIDE SEQUENCE</scope>
    <source>
        <strain evidence="1">ZJU_SS_LIU_2023</strain>
    </source>
</reference>
<gene>
    <name evidence="1" type="ORF">QAD02_007077</name>
</gene>
<organism evidence="1 2">
    <name type="scientific">Eretmocerus hayati</name>
    <dbReference type="NCBI Taxonomy" id="131215"/>
    <lineage>
        <taxon>Eukaryota</taxon>
        <taxon>Metazoa</taxon>
        <taxon>Ecdysozoa</taxon>
        <taxon>Arthropoda</taxon>
        <taxon>Hexapoda</taxon>
        <taxon>Insecta</taxon>
        <taxon>Pterygota</taxon>
        <taxon>Neoptera</taxon>
        <taxon>Endopterygota</taxon>
        <taxon>Hymenoptera</taxon>
        <taxon>Apocrita</taxon>
        <taxon>Proctotrupomorpha</taxon>
        <taxon>Chalcidoidea</taxon>
        <taxon>Aphelinidae</taxon>
        <taxon>Aphelininae</taxon>
        <taxon>Eretmocerus</taxon>
    </lineage>
</organism>
<dbReference type="EMBL" id="CM056744">
    <property type="protein sequence ID" value="KAJ8665415.1"/>
    <property type="molecule type" value="Genomic_DNA"/>
</dbReference>
<evidence type="ECO:0000313" key="1">
    <source>
        <dbReference type="EMBL" id="KAJ8665415.1"/>
    </source>
</evidence>